<feature type="region of interest" description="Disordered" evidence="1">
    <location>
        <begin position="14"/>
        <end position="50"/>
    </location>
</feature>
<organism evidence="2">
    <name type="scientific">Oryza sativa subsp. japonica</name>
    <name type="common">Rice</name>
    <dbReference type="NCBI Taxonomy" id="39947"/>
    <lineage>
        <taxon>Eukaryota</taxon>
        <taxon>Viridiplantae</taxon>
        <taxon>Streptophyta</taxon>
        <taxon>Embryophyta</taxon>
        <taxon>Tracheophyta</taxon>
        <taxon>Spermatophyta</taxon>
        <taxon>Magnoliopsida</taxon>
        <taxon>Liliopsida</taxon>
        <taxon>Poales</taxon>
        <taxon>Poaceae</taxon>
        <taxon>BOP clade</taxon>
        <taxon>Oryzoideae</taxon>
        <taxon>Oryzeae</taxon>
        <taxon>Oryzinae</taxon>
        <taxon>Oryza</taxon>
        <taxon>Oryza sativa</taxon>
    </lineage>
</organism>
<feature type="region of interest" description="Disordered" evidence="1">
    <location>
        <begin position="109"/>
        <end position="142"/>
    </location>
</feature>
<protein>
    <submittedName>
        <fullName evidence="2">Uncharacterized protein</fullName>
    </submittedName>
</protein>
<feature type="compositionally biased region" description="Pro residues" evidence="1">
    <location>
        <begin position="128"/>
        <end position="142"/>
    </location>
</feature>
<evidence type="ECO:0000256" key="1">
    <source>
        <dbReference type="SAM" id="MobiDB-lite"/>
    </source>
</evidence>
<proteinExistence type="predicted"/>
<dbReference type="Proteomes" id="UP000007752">
    <property type="component" value="Chromosome 5"/>
</dbReference>
<evidence type="ECO:0000313" key="2">
    <source>
        <dbReference type="EMBL" id="EEE63277.1"/>
    </source>
</evidence>
<dbReference type="AlphaFoldDB" id="B9FNX2"/>
<name>B9FNX2_ORYSJ</name>
<dbReference type="EMBL" id="CM000142">
    <property type="protein sequence ID" value="EEE63277.1"/>
    <property type="molecule type" value="Genomic_DNA"/>
</dbReference>
<accession>B9FNX2</accession>
<reference evidence="2" key="1">
    <citation type="journal article" date="2005" name="PLoS Biol.">
        <title>The genomes of Oryza sativa: a history of duplications.</title>
        <authorList>
            <person name="Yu J."/>
            <person name="Wang J."/>
            <person name="Lin W."/>
            <person name="Li S."/>
            <person name="Li H."/>
            <person name="Zhou J."/>
            <person name="Ni P."/>
            <person name="Dong W."/>
            <person name="Hu S."/>
            <person name="Zeng C."/>
            <person name="Zhang J."/>
            <person name="Zhang Y."/>
            <person name="Li R."/>
            <person name="Xu Z."/>
            <person name="Li S."/>
            <person name="Li X."/>
            <person name="Zheng H."/>
            <person name="Cong L."/>
            <person name="Lin L."/>
            <person name="Yin J."/>
            <person name="Geng J."/>
            <person name="Li G."/>
            <person name="Shi J."/>
            <person name="Liu J."/>
            <person name="Lv H."/>
            <person name="Li J."/>
            <person name="Wang J."/>
            <person name="Deng Y."/>
            <person name="Ran L."/>
            <person name="Shi X."/>
            <person name="Wang X."/>
            <person name="Wu Q."/>
            <person name="Li C."/>
            <person name="Ren X."/>
            <person name="Wang J."/>
            <person name="Wang X."/>
            <person name="Li D."/>
            <person name="Liu D."/>
            <person name="Zhang X."/>
            <person name="Ji Z."/>
            <person name="Zhao W."/>
            <person name="Sun Y."/>
            <person name="Zhang Z."/>
            <person name="Bao J."/>
            <person name="Han Y."/>
            <person name="Dong L."/>
            <person name="Ji J."/>
            <person name="Chen P."/>
            <person name="Wu S."/>
            <person name="Liu J."/>
            <person name="Xiao Y."/>
            <person name="Bu D."/>
            <person name="Tan J."/>
            <person name="Yang L."/>
            <person name="Ye C."/>
            <person name="Zhang J."/>
            <person name="Xu J."/>
            <person name="Zhou Y."/>
            <person name="Yu Y."/>
            <person name="Zhang B."/>
            <person name="Zhuang S."/>
            <person name="Wei H."/>
            <person name="Liu B."/>
            <person name="Lei M."/>
            <person name="Yu H."/>
            <person name="Li Y."/>
            <person name="Xu H."/>
            <person name="Wei S."/>
            <person name="He X."/>
            <person name="Fang L."/>
            <person name="Zhang Z."/>
            <person name="Zhang Y."/>
            <person name="Huang X."/>
            <person name="Su Z."/>
            <person name="Tong W."/>
            <person name="Li J."/>
            <person name="Tong Z."/>
            <person name="Li S."/>
            <person name="Ye J."/>
            <person name="Wang L."/>
            <person name="Fang L."/>
            <person name="Lei T."/>
            <person name="Chen C."/>
            <person name="Chen H."/>
            <person name="Xu Z."/>
            <person name="Li H."/>
            <person name="Huang H."/>
            <person name="Zhang F."/>
            <person name="Xu H."/>
            <person name="Li N."/>
            <person name="Zhao C."/>
            <person name="Li S."/>
            <person name="Dong L."/>
            <person name="Huang Y."/>
            <person name="Li L."/>
            <person name="Xi Y."/>
            <person name="Qi Q."/>
            <person name="Li W."/>
            <person name="Zhang B."/>
            <person name="Hu W."/>
            <person name="Zhang Y."/>
            <person name="Tian X."/>
            <person name="Jiao Y."/>
            <person name="Liang X."/>
            <person name="Jin J."/>
            <person name="Gao L."/>
            <person name="Zheng W."/>
            <person name="Hao B."/>
            <person name="Liu S."/>
            <person name="Wang W."/>
            <person name="Yuan L."/>
            <person name="Cao M."/>
            <person name="McDermott J."/>
            <person name="Samudrala R."/>
            <person name="Wang J."/>
            <person name="Wong G.K."/>
            <person name="Yang H."/>
        </authorList>
    </citation>
    <scope>NUCLEOTIDE SEQUENCE [LARGE SCALE GENOMIC DNA]</scope>
</reference>
<reference evidence="2" key="2">
    <citation type="submission" date="2008-12" db="EMBL/GenBank/DDBJ databases">
        <title>Improved gene annotation of the rice (Oryza sativa) genomes.</title>
        <authorList>
            <person name="Wang J."/>
            <person name="Li R."/>
            <person name="Fan W."/>
            <person name="Huang Q."/>
            <person name="Zhang J."/>
            <person name="Zhou Y."/>
            <person name="Hu Y."/>
            <person name="Zi S."/>
            <person name="Li J."/>
            <person name="Ni P."/>
            <person name="Zheng H."/>
            <person name="Zhang Y."/>
            <person name="Zhao M."/>
            <person name="Hao Q."/>
            <person name="McDermott J."/>
            <person name="Samudrala R."/>
            <person name="Kristiansen K."/>
            <person name="Wong G.K.-S."/>
        </authorList>
    </citation>
    <scope>NUCLEOTIDE SEQUENCE</scope>
</reference>
<feature type="compositionally biased region" description="Pro residues" evidence="1">
    <location>
        <begin position="40"/>
        <end position="50"/>
    </location>
</feature>
<sequence>MQPSPLSPIHPLHLRLSHRSAQPTTTISSVPPLRSSHRFAPPPPTISSMPPPIQAVGTPAHTFAATYLHLAACLCVASSSSAKVAGLVVAKPVKPAASSTNVLLRIKRHRGQSKSHPPPIGGTETLLPTPPQNPPVPCHEQM</sequence>
<gene>
    <name evidence="2" type="ORF">OsJ_18087</name>
</gene>